<gene>
    <name evidence="3" type="ORF">CfP315_0046</name>
</gene>
<dbReference type="SUPFAM" id="SSF51261">
    <property type="entry name" value="Duplicated hybrid motif"/>
    <property type="match status" value="1"/>
</dbReference>
<feature type="domain" description="M23ase beta-sheet core" evidence="2">
    <location>
        <begin position="113"/>
        <end position="214"/>
    </location>
</feature>
<dbReference type="InterPro" id="IPR050570">
    <property type="entry name" value="Cell_wall_metabolism_enzyme"/>
</dbReference>
<dbReference type="InterPro" id="IPR016047">
    <property type="entry name" value="M23ase_b-sheet_dom"/>
</dbReference>
<name>A0AA48KY72_9FIRM</name>
<dbReference type="CDD" id="cd12797">
    <property type="entry name" value="M23_peptidase"/>
    <property type="match status" value="1"/>
</dbReference>
<dbReference type="Proteomes" id="UP001337580">
    <property type="component" value="Chromosome"/>
</dbReference>
<dbReference type="Gene3D" id="2.70.70.10">
    <property type="entry name" value="Glucose Permease (Domain IIA)"/>
    <property type="match status" value="1"/>
</dbReference>
<dbReference type="Pfam" id="PF01551">
    <property type="entry name" value="Peptidase_M23"/>
    <property type="match status" value="1"/>
</dbReference>
<keyword evidence="1" id="KW-0812">Transmembrane</keyword>
<keyword evidence="1" id="KW-0472">Membrane</keyword>
<dbReference type="KEGG" id="ips:CfP315_0046"/>
<dbReference type="PANTHER" id="PTHR21666">
    <property type="entry name" value="PEPTIDASE-RELATED"/>
    <property type="match status" value="1"/>
</dbReference>
<dbReference type="PANTHER" id="PTHR21666:SF270">
    <property type="entry name" value="MUREIN HYDROLASE ACTIVATOR ENVC"/>
    <property type="match status" value="1"/>
</dbReference>
<dbReference type="AlphaFoldDB" id="A0AA48KY72"/>
<evidence type="ECO:0000313" key="3">
    <source>
        <dbReference type="EMBL" id="BED91557.1"/>
    </source>
</evidence>
<keyword evidence="1" id="KW-1133">Transmembrane helix</keyword>
<proteinExistence type="predicted"/>
<accession>A0AA48KY72</accession>
<reference evidence="3" key="1">
    <citation type="journal article" date="2023" name="ISME J.">
        <title>Emergence of putative energy parasites within Clostridia revealed by genome analysis of a novel endosymbiotic clade.</title>
        <authorList>
            <person name="Takahashi K."/>
            <person name="Kuwahara H."/>
            <person name="Horikawa Y."/>
            <person name="Izawa K."/>
            <person name="Kato D."/>
            <person name="Inagaki T."/>
            <person name="Yuki M."/>
            <person name="Ohkuma M."/>
            <person name="Hongoh Y."/>
        </authorList>
    </citation>
    <scope>NUCLEOTIDE SEQUENCE</scope>
    <source>
        <strain evidence="3">CfP3-15</strain>
    </source>
</reference>
<dbReference type="GO" id="GO:0004222">
    <property type="term" value="F:metalloendopeptidase activity"/>
    <property type="evidence" value="ECO:0007669"/>
    <property type="project" value="TreeGrafter"/>
</dbReference>
<dbReference type="EMBL" id="AP027924">
    <property type="protein sequence ID" value="BED91557.1"/>
    <property type="molecule type" value="Genomic_DNA"/>
</dbReference>
<organism evidence="3">
    <name type="scientific">Candidatus Improbicoccus pseudotrichonymphae</name>
    <dbReference type="NCBI Taxonomy" id="3033792"/>
    <lineage>
        <taxon>Bacteria</taxon>
        <taxon>Bacillati</taxon>
        <taxon>Bacillota</taxon>
        <taxon>Clostridia</taxon>
        <taxon>Candidatus Improbicoccus</taxon>
    </lineage>
</organism>
<evidence type="ECO:0000259" key="2">
    <source>
        <dbReference type="Pfam" id="PF01551"/>
    </source>
</evidence>
<evidence type="ECO:0000256" key="1">
    <source>
        <dbReference type="SAM" id="Phobius"/>
    </source>
</evidence>
<feature type="transmembrane region" description="Helical" evidence="1">
    <location>
        <begin position="16"/>
        <end position="35"/>
    </location>
</feature>
<dbReference type="InterPro" id="IPR011055">
    <property type="entry name" value="Dup_hybrid_motif"/>
</dbReference>
<sequence length="224" mass="24612">MVRLFVEKKDGKGNSFRIIASICVFVILIAVFSTYKNVNDFINSTVQEKYSVNDGNNNNSFKDGAANEPENVREVLNQNLEPEIVFPIENGGKVIKKFSTNPVYSVTHADWRAHMGVDIEANPGSKVVAITAGKVENIRQDDNYGTVVEIFYKIPGLEVTVFCSNVSDVKVEKGQNVVSGQEIGVINKNPSTEIADSKGHLHLGAMKNKALVDPIIALPMIFNK</sequence>
<protein>
    <submittedName>
        <fullName evidence="3">M23 family metallopeptidase</fullName>
    </submittedName>
</protein>